<dbReference type="EMBL" id="CM008963">
    <property type="protein sequence ID" value="PNW87574.1"/>
    <property type="molecule type" value="Genomic_DNA"/>
</dbReference>
<evidence type="ECO:0000313" key="1">
    <source>
        <dbReference type="EMBL" id="PNW87574.1"/>
    </source>
</evidence>
<sequence>MASVGVNCMAKGGKDENGKSIAAKNMGAKAMAKGGKDENGKSIAGGECPLCRCDDGGTHTLGGCTHRRMKAAYIARHNRAVQRIAKAPGNWRTAASPKPH</sequence>
<dbReference type="RefSeq" id="XP_042927832.1">
    <property type="nucleotide sequence ID" value="XM_043060060.1"/>
</dbReference>
<dbReference type="GeneID" id="66052527"/>
<protein>
    <submittedName>
        <fullName evidence="1">Uncharacterized protein</fullName>
    </submittedName>
</protein>
<dbReference type="InParanoid" id="A0A2K3E458"/>
<evidence type="ECO:0000313" key="2">
    <source>
        <dbReference type="Proteomes" id="UP000006906"/>
    </source>
</evidence>
<dbReference type="KEGG" id="cre:CHLRE_02g141046v5"/>
<dbReference type="Gramene" id="PNW87574">
    <property type="protein sequence ID" value="PNW87574"/>
    <property type="gene ID" value="CHLRE_02g141046v5"/>
</dbReference>
<dbReference type="Proteomes" id="UP000006906">
    <property type="component" value="Chromosome 2"/>
</dbReference>
<organism evidence="1 2">
    <name type="scientific">Chlamydomonas reinhardtii</name>
    <name type="common">Chlamydomonas smithii</name>
    <dbReference type="NCBI Taxonomy" id="3055"/>
    <lineage>
        <taxon>Eukaryota</taxon>
        <taxon>Viridiplantae</taxon>
        <taxon>Chlorophyta</taxon>
        <taxon>core chlorophytes</taxon>
        <taxon>Chlorophyceae</taxon>
        <taxon>CS clade</taxon>
        <taxon>Chlamydomonadales</taxon>
        <taxon>Chlamydomonadaceae</taxon>
        <taxon>Chlamydomonas</taxon>
    </lineage>
</organism>
<reference evidence="1 2" key="1">
    <citation type="journal article" date="2007" name="Science">
        <title>The Chlamydomonas genome reveals the evolution of key animal and plant functions.</title>
        <authorList>
            <person name="Merchant S.S."/>
            <person name="Prochnik S.E."/>
            <person name="Vallon O."/>
            <person name="Harris E.H."/>
            <person name="Karpowicz S.J."/>
            <person name="Witman G.B."/>
            <person name="Terry A."/>
            <person name="Salamov A."/>
            <person name="Fritz-Laylin L.K."/>
            <person name="Marechal-Drouard L."/>
            <person name="Marshall W.F."/>
            <person name="Qu L.H."/>
            <person name="Nelson D.R."/>
            <person name="Sanderfoot A.A."/>
            <person name="Spalding M.H."/>
            <person name="Kapitonov V.V."/>
            <person name="Ren Q."/>
            <person name="Ferris P."/>
            <person name="Lindquist E."/>
            <person name="Shapiro H."/>
            <person name="Lucas S.M."/>
            <person name="Grimwood J."/>
            <person name="Schmutz J."/>
            <person name="Cardol P."/>
            <person name="Cerutti H."/>
            <person name="Chanfreau G."/>
            <person name="Chen C.L."/>
            <person name="Cognat V."/>
            <person name="Croft M.T."/>
            <person name="Dent R."/>
            <person name="Dutcher S."/>
            <person name="Fernandez E."/>
            <person name="Fukuzawa H."/>
            <person name="Gonzalez-Ballester D."/>
            <person name="Gonzalez-Halphen D."/>
            <person name="Hallmann A."/>
            <person name="Hanikenne M."/>
            <person name="Hippler M."/>
            <person name="Inwood W."/>
            <person name="Jabbari K."/>
            <person name="Kalanon M."/>
            <person name="Kuras R."/>
            <person name="Lefebvre P.A."/>
            <person name="Lemaire S.D."/>
            <person name="Lobanov A.V."/>
            <person name="Lohr M."/>
            <person name="Manuell A."/>
            <person name="Meier I."/>
            <person name="Mets L."/>
            <person name="Mittag M."/>
            <person name="Mittelmeier T."/>
            <person name="Moroney J.V."/>
            <person name="Moseley J."/>
            <person name="Napoli C."/>
            <person name="Nedelcu A.M."/>
            <person name="Niyogi K."/>
            <person name="Novoselov S.V."/>
            <person name="Paulsen I.T."/>
            <person name="Pazour G."/>
            <person name="Purton S."/>
            <person name="Ral J.P."/>
            <person name="Riano-Pachon D.M."/>
            <person name="Riekhof W."/>
            <person name="Rymarquis L."/>
            <person name="Schroda M."/>
            <person name="Stern D."/>
            <person name="Umen J."/>
            <person name="Willows R."/>
            <person name="Wilson N."/>
            <person name="Zimmer S.L."/>
            <person name="Allmer J."/>
            <person name="Balk J."/>
            <person name="Bisova K."/>
            <person name="Chen C.J."/>
            <person name="Elias M."/>
            <person name="Gendler K."/>
            <person name="Hauser C."/>
            <person name="Lamb M.R."/>
            <person name="Ledford H."/>
            <person name="Long J.C."/>
            <person name="Minagawa J."/>
            <person name="Page M.D."/>
            <person name="Pan J."/>
            <person name="Pootakham W."/>
            <person name="Roje S."/>
            <person name="Rose A."/>
            <person name="Stahlberg E."/>
            <person name="Terauchi A.M."/>
            <person name="Yang P."/>
            <person name="Ball S."/>
            <person name="Bowler C."/>
            <person name="Dieckmann C.L."/>
            <person name="Gladyshev V.N."/>
            <person name="Green P."/>
            <person name="Jorgensen R."/>
            <person name="Mayfield S."/>
            <person name="Mueller-Roeber B."/>
            <person name="Rajamani S."/>
            <person name="Sayre R.T."/>
            <person name="Brokstein P."/>
            <person name="Dubchak I."/>
            <person name="Goodstein D."/>
            <person name="Hornick L."/>
            <person name="Huang Y.W."/>
            <person name="Jhaveri J."/>
            <person name="Luo Y."/>
            <person name="Martinez D."/>
            <person name="Ngau W.C."/>
            <person name="Otillar B."/>
            <person name="Poliakov A."/>
            <person name="Porter A."/>
            <person name="Szajkowski L."/>
            <person name="Werner G."/>
            <person name="Zhou K."/>
            <person name="Grigoriev I.V."/>
            <person name="Rokhsar D.S."/>
            <person name="Grossman A.R."/>
        </authorList>
    </citation>
    <scope>NUCLEOTIDE SEQUENCE [LARGE SCALE GENOMIC DNA]</scope>
    <source>
        <strain evidence="2">CC-503</strain>
    </source>
</reference>
<keyword evidence="2" id="KW-1185">Reference proteome</keyword>
<accession>A0A2K3E458</accession>
<name>A0A2K3E458_CHLRE</name>
<dbReference type="AlphaFoldDB" id="A0A2K3E458"/>
<gene>
    <name evidence="1" type="ORF">CHLRE_02g141046v5</name>
</gene>
<proteinExistence type="predicted"/>